<keyword evidence="2" id="KW-0520">NAD</keyword>
<dbReference type="PIRSF" id="PIRSF000103">
    <property type="entry name" value="HIBADH"/>
    <property type="match status" value="1"/>
</dbReference>
<dbReference type="GO" id="GO:0016491">
    <property type="term" value="F:oxidoreductase activity"/>
    <property type="evidence" value="ECO:0007669"/>
    <property type="project" value="UniProtKB-KW"/>
</dbReference>
<dbReference type="InterPro" id="IPR029154">
    <property type="entry name" value="HIBADH-like_NADP-bd"/>
</dbReference>
<sequence length="307" mass="32008">MQDSPVEKDRHLEDVQTVGFLGTGIMGAPMAARLADVGHRVRAWNRTPDKLAPLQAAGVVAAPSPEAAVHDADVVIVMLSAGPVCDEILLGETGIIAAMRPGSCLIVMSSIPVETAKGQADAAGLHGVDYLDAPVSGGERGAIEGTLAIMVGGEASVFECHRPLLATLGRPTHVGPAGSGQLAKLANQMIVANTIATVAEALLLVERGGADPAQVRQALMGGFADSTILEVHGQRMLEESFLPGGAAKWQHKDTQTAMAQMARLSLDLPMSRQADALFGDMLANGDGELDHSALIRELRRRNGMPVD</sequence>
<dbReference type="RefSeq" id="WP_342594884.1">
    <property type="nucleotide sequence ID" value="NZ_CP151919.1"/>
</dbReference>
<dbReference type="InterPro" id="IPR015815">
    <property type="entry name" value="HIBADH-related"/>
</dbReference>
<gene>
    <name evidence="5" type="ORF">AAGT95_19805</name>
</gene>
<dbReference type="Proteomes" id="UP001453229">
    <property type="component" value="Chromosome"/>
</dbReference>
<dbReference type="Pfam" id="PF14833">
    <property type="entry name" value="NAD_binding_11"/>
    <property type="match status" value="1"/>
</dbReference>
<evidence type="ECO:0000256" key="1">
    <source>
        <dbReference type="ARBA" id="ARBA00023002"/>
    </source>
</evidence>
<evidence type="ECO:0000256" key="2">
    <source>
        <dbReference type="ARBA" id="ARBA00023027"/>
    </source>
</evidence>
<feature type="domain" description="3-hydroxyisobutyrate dehydrogenase-like NAD-binding" evidence="4">
    <location>
        <begin position="178"/>
        <end position="297"/>
    </location>
</feature>
<dbReference type="InterPro" id="IPR008927">
    <property type="entry name" value="6-PGluconate_DH-like_C_sf"/>
</dbReference>
<evidence type="ECO:0000259" key="3">
    <source>
        <dbReference type="Pfam" id="PF03446"/>
    </source>
</evidence>
<dbReference type="Gene3D" id="3.40.50.720">
    <property type="entry name" value="NAD(P)-binding Rossmann-like Domain"/>
    <property type="match status" value="1"/>
</dbReference>
<dbReference type="EMBL" id="CP151919">
    <property type="protein sequence ID" value="XAD54039.1"/>
    <property type="molecule type" value="Genomic_DNA"/>
</dbReference>
<evidence type="ECO:0000313" key="6">
    <source>
        <dbReference type="Proteomes" id="UP001453229"/>
    </source>
</evidence>
<dbReference type="SUPFAM" id="SSF51735">
    <property type="entry name" value="NAD(P)-binding Rossmann-fold domains"/>
    <property type="match status" value="1"/>
</dbReference>
<keyword evidence="1 5" id="KW-0560">Oxidoreductase</keyword>
<dbReference type="Gene3D" id="1.10.1040.10">
    <property type="entry name" value="N-(1-d-carboxylethyl)-l-norvaline Dehydrogenase, domain 2"/>
    <property type="match status" value="1"/>
</dbReference>
<accession>A0ABZ3CS81</accession>
<evidence type="ECO:0000259" key="4">
    <source>
        <dbReference type="Pfam" id="PF14833"/>
    </source>
</evidence>
<organism evidence="5 6">
    <name type="scientific">Salinicola lusitanus</name>
    <dbReference type="NCBI Taxonomy" id="1949085"/>
    <lineage>
        <taxon>Bacteria</taxon>
        <taxon>Pseudomonadati</taxon>
        <taxon>Pseudomonadota</taxon>
        <taxon>Gammaproteobacteria</taxon>
        <taxon>Oceanospirillales</taxon>
        <taxon>Halomonadaceae</taxon>
        <taxon>Salinicola</taxon>
    </lineage>
</organism>
<evidence type="ECO:0000313" key="5">
    <source>
        <dbReference type="EMBL" id="XAD54039.1"/>
    </source>
</evidence>
<keyword evidence="6" id="KW-1185">Reference proteome</keyword>
<reference evidence="5 6" key="1">
    <citation type="submission" date="2024-04" db="EMBL/GenBank/DDBJ databases">
        <title>Salinicola lusitanus LLJ914,a marine bacterium isolated from the Okinawa Trough.</title>
        <authorList>
            <person name="Li J."/>
        </authorList>
    </citation>
    <scope>NUCLEOTIDE SEQUENCE [LARGE SCALE GENOMIC DNA]</scope>
    <source>
        <strain evidence="5 6">LLJ914</strain>
    </source>
</reference>
<dbReference type="PANTHER" id="PTHR43060">
    <property type="entry name" value="3-HYDROXYISOBUTYRATE DEHYDROGENASE-LIKE 1, MITOCHONDRIAL-RELATED"/>
    <property type="match status" value="1"/>
</dbReference>
<name>A0ABZ3CS81_9GAMM</name>
<dbReference type="SUPFAM" id="SSF48179">
    <property type="entry name" value="6-phosphogluconate dehydrogenase C-terminal domain-like"/>
    <property type="match status" value="1"/>
</dbReference>
<dbReference type="InterPro" id="IPR036291">
    <property type="entry name" value="NAD(P)-bd_dom_sf"/>
</dbReference>
<proteinExistence type="predicted"/>
<protein>
    <submittedName>
        <fullName evidence="5">NAD(P)-dependent oxidoreductase</fullName>
        <ecNumber evidence="5">1.1.-.-</ecNumber>
    </submittedName>
</protein>
<feature type="domain" description="6-phosphogluconate dehydrogenase NADP-binding" evidence="3">
    <location>
        <begin position="17"/>
        <end position="170"/>
    </location>
</feature>
<dbReference type="InterPro" id="IPR006115">
    <property type="entry name" value="6PGDH_NADP-bd"/>
</dbReference>
<dbReference type="EC" id="1.1.-.-" evidence="5"/>
<dbReference type="InterPro" id="IPR013328">
    <property type="entry name" value="6PGD_dom2"/>
</dbReference>
<dbReference type="Pfam" id="PF03446">
    <property type="entry name" value="NAD_binding_2"/>
    <property type="match status" value="1"/>
</dbReference>
<dbReference type="PANTHER" id="PTHR43060:SF15">
    <property type="entry name" value="3-HYDROXYISOBUTYRATE DEHYDROGENASE-LIKE 1, MITOCHONDRIAL-RELATED"/>
    <property type="match status" value="1"/>
</dbReference>